<comment type="caution">
    <text evidence="3">The sequence shown here is derived from an EMBL/GenBank/DDBJ whole genome shotgun (WGS) entry which is preliminary data.</text>
</comment>
<proteinExistence type="predicted"/>
<dbReference type="Proteomes" id="UP000295192">
    <property type="component" value="Unassembled WGS sequence"/>
</dbReference>
<feature type="region of interest" description="Disordered" evidence="1">
    <location>
        <begin position="90"/>
        <end position="109"/>
    </location>
</feature>
<feature type="chain" id="PRO_5019805947" description="Secreted protein" evidence="2">
    <location>
        <begin position="20"/>
        <end position="109"/>
    </location>
</feature>
<accession>A0A484AXC5</accession>
<evidence type="ECO:0000256" key="1">
    <source>
        <dbReference type="SAM" id="MobiDB-lite"/>
    </source>
</evidence>
<dbReference type="EMBL" id="LSRL02000422">
    <property type="protein sequence ID" value="TDG41053.1"/>
    <property type="molecule type" value="Genomic_DNA"/>
</dbReference>
<evidence type="ECO:0000313" key="3">
    <source>
        <dbReference type="EMBL" id="TDG41053.1"/>
    </source>
</evidence>
<feature type="compositionally biased region" description="Low complexity" evidence="1">
    <location>
        <begin position="92"/>
        <end position="101"/>
    </location>
</feature>
<sequence length="109" mass="11541">MFAPAPAPLAFRLLPPASCLLLFPMQGRVLSIARVIAPSPSPAKLMGSHQFHLLAIRQTSTPAPAPAPIPLATGACLVAGCFGLRSICQRFDSNSNSNSDSNSKRMREL</sequence>
<keyword evidence="2" id="KW-0732">Signal</keyword>
<name>A0A484AXC5_DRONA</name>
<organism evidence="3 4">
    <name type="scientific">Drosophila navojoa</name>
    <name type="common">Fruit fly</name>
    <dbReference type="NCBI Taxonomy" id="7232"/>
    <lineage>
        <taxon>Eukaryota</taxon>
        <taxon>Metazoa</taxon>
        <taxon>Ecdysozoa</taxon>
        <taxon>Arthropoda</taxon>
        <taxon>Hexapoda</taxon>
        <taxon>Insecta</taxon>
        <taxon>Pterygota</taxon>
        <taxon>Neoptera</taxon>
        <taxon>Endopterygota</taxon>
        <taxon>Diptera</taxon>
        <taxon>Brachycera</taxon>
        <taxon>Muscomorpha</taxon>
        <taxon>Ephydroidea</taxon>
        <taxon>Drosophilidae</taxon>
        <taxon>Drosophila</taxon>
    </lineage>
</organism>
<evidence type="ECO:0000313" key="4">
    <source>
        <dbReference type="Proteomes" id="UP000295192"/>
    </source>
</evidence>
<gene>
    <name evidence="3" type="ORF">AWZ03_012525</name>
</gene>
<feature type="signal peptide" evidence="2">
    <location>
        <begin position="1"/>
        <end position="19"/>
    </location>
</feature>
<evidence type="ECO:0000256" key="2">
    <source>
        <dbReference type="SAM" id="SignalP"/>
    </source>
</evidence>
<reference evidence="3 4" key="1">
    <citation type="journal article" date="2019" name="J. Hered.">
        <title>An Improved Genome Assembly for Drosophila navojoa, the Basal Species in the mojavensis Cluster.</title>
        <authorList>
            <person name="Vanderlinde T."/>
            <person name="Dupim E.G."/>
            <person name="Nazario-Yepiz N.O."/>
            <person name="Carvalho A.B."/>
        </authorList>
    </citation>
    <scope>NUCLEOTIDE SEQUENCE [LARGE SCALE GENOMIC DNA]</scope>
    <source>
        <strain evidence="3">Navoj_Jal97</strain>
        <tissue evidence="3">Whole organism</tissue>
    </source>
</reference>
<evidence type="ECO:0008006" key="5">
    <source>
        <dbReference type="Google" id="ProtNLM"/>
    </source>
</evidence>
<dbReference type="AlphaFoldDB" id="A0A484AXC5"/>
<keyword evidence="4" id="KW-1185">Reference proteome</keyword>
<protein>
    <recommendedName>
        <fullName evidence="5">Secreted protein</fullName>
    </recommendedName>
</protein>